<protein>
    <submittedName>
        <fullName evidence="1">Uncharacterized protein</fullName>
    </submittedName>
</protein>
<reference evidence="1 2" key="1">
    <citation type="submission" date="2019-10" db="EMBL/GenBank/DDBJ databases">
        <title>Complete genome sequence of Vibrio sp. strain THAF100, isolated from non-filtered water from the water column of tank 6 of a marine aquarium containing stony-coral fragments. Water maintained at 26 degree C.</title>
        <authorList>
            <person name="Ruckert C."/>
            <person name="Franco A."/>
            <person name="Kalinowski J."/>
            <person name="Glaeser S."/>
        </authorList>
    </citation>
    <scope>NUCLEOTIDE SEQUENCE [LARGE SCALE GENOMIC DNA]</scope>
    <source>
        <strain evidence="1 2">THAF100</strain>
        <plasmid evidence="2">pthaf100_a</plasmid>
    </source>
</reference>
<proteinExistence type="predicted"/>
<evidence type="ECO:0000313" key="1">
    <source>
        <dbReference type="EMBL" id="QFT28698.1"/>
    </source>
</evidence>
<keyword evidence="2" id="KW-1185">Reference proteome</keyword>
<dbReference type="KEGG" id="vaq:FIV01_20065"/>
<geneLocation type="plasmid" evidence="2">
    <name>pthaf100_a</name>
</geneLocation>
<name>A0A5P9CR30_9VIBR</name>
<accession>A0A5P9CR30</accession>
<evidence type="ECO:0000313" key="2">
    <source>
        <dbReference type="Proteomes" id="UP000326936"/>
    </source>
</evidence>
<dbReference type="Proteomes" id="UP000326936">
    <property type="component" value="Plasmid pTHAF100_a"/>
</dbReference>
<gene>
    <name evidence="1" type="ORF">FIV01_20065</name>
</gene>
<sequence length="1336" mass="151566">MLLNVNYNNFKFMAKEIISTPLQSPNPFTDPQSVSFPLESNEISMPTPLVSSWDGLIDEVEQKTQSININSVNKGREQAISSSSSPQAQLLDERILEKQVLIHQLNLRIADKDDDFERYESLGDTEAQNNEWKKRQEAIQARNILRSELILLQEEKINNEIINASPSLNFSANQLKQELGYLSLNTSEIEVEEQFKRKIFLDAIEDLLDSQIEVTNKKITAIQTRLLTLTSREPDRYQAALAKLEERKAIMLTEKEEFKLDNAEELALRGRFRQLYKMPKDQDIASFTQSVIASIDSRLSWGSDRLFSEKAKIQHSKWATFVDYAILHSSLLPTVSIPSINSGEEDVMVRFFTELDQELGRQSSTAKDRLTKVGNMFDDVLDTMTRLSSGDIWTQDIVSMNNNQIEACYDLKSAYAVLIRAGAFERGPFEKLYSQIDYPTVPLATIVEHSSPRYLGKGLSRSHFITSALSKLTPPVKPDVSFEGYQEITPYFHRTADMAASLNRNSTWSEDIGHFRTMLISLYPEASTAERDFDELFMYIVGTSVNTDDTTRVIRAYCYRGIEDKVIVYTRQGERIYQFSADTVTLQKGDSPEVDALLQSLFVCPDGQQVMRVYSEQATTGVILPKKKRLSAGDLARRHYNGVFFPYRHEQQARIDQILSLGLDDKYTEKIEKELTDNKDFILDKTNAHLKLLALMNISTGGGEVDEGQKSEIRGWLDEFSRGERKASFGAANYIGKEAVSNPDLIYIPVTQDESTVTEGLLVNLRLSIVIPIPRHFIDKLKLYTSNDFRLAFSLGFYSKNREEIRNIPITDSGWVAAMRDIEGYAQRLASRGSNISMPELDEALRRVSQYCMRTAFGFESPTEAEMVKLNEIFLLRNLHESYSAFFNTHVLDDSLVNQYIRAVNFKAGMNDFVSLLRLHKGFTWRSSSEESEERHFRPDGDNAFANKIFDDIKSYYLTQWDDEVVSYSEEWWKDTIEWWRTPLRIAGYTIASVLAVMFPGLSAGIIAGIATTFITDTALDIGLLGVEDNPPQKQKIMDGIIVKTFISIGGEALGGAGAQLTAKAVKRLLLKRASMQLRGGELIKARQTIEDYSDDAIEEMAQSMRTRPEMPALTKLLAKKGDGLPSINRQSVDMQYVLNRNGVAVDNEINLFKRLKNFYNSHDKTTTVMETVEGILILTLTGEIIVLIEECLSDTVKDNEFYQVLKLILLYGIAAGATTVSSMQRSSEMLEIETKVCLEKMGVSEENILLFNQASARRGFFDKDITNETDFVQALDKFDDMPAGASPKEMKSRRLLKLDRFSKMSRRISFDPLYLRLSKYINRRSVSGAKPAITE</sequence>
<organism evidence="1 2">
    <name type="scientific">Vibrio aquimaris</name>
    <dbReference type="NCBI Taxonomy" id="2587862"/>
    <lineage>
        <taxon>Bacteria</taxon>
        <taxon>Pseudomonadati</taxon>
        <taxon>Pseudomonadota</taxon>
        <taxon>Gammaproteobacteria</taxon>
        <taxon>Vibrionales</taxon>
        <taxon>Vibrionaceae</taxon>
        <taxon>Vibrio</taxon>
    </lineage>
</organism>
<keyword evidence="1" id="KW-0614">Plasmid</keyword>
<dbReference type="EMBL" id="CP045351">
    <property type="protein sequence ID" value="QFT28698.1"/>
    <property type="molecule type" value="Genomic_DNA"/>
</dbReference>